<evidence type="ECO:0000313" key="13">
    <source>
        <dbReference type="EMBL" id="GLS05616.1"/>
    </source>
</evidence>
<keyword evidence="5" id="KW-0997">Cell inner membrane</keyword>
<dbReference type="Pfam" id="PF25917">
    <property type="entry name" value="BSH_RND"/>
    <property type="match status" value="1"/>
</dbReference>
<keyword evidence="6" id="KW-0472">Membrane</keyword>
<comment type="subcellular location">
    <subcellularLocation>
        <location evidence="1">Cell membrane</location>
    </subcellularLocation>
</comment>
<evidence type="ECO:0000256" key="1">
    <source>
        <dbReference type="ARBA" id="ARBA00004236"/>
    </source>
</evidence>
<evidence type="ECO:0000259" key="10">
    <source>
        <dbReference type="Pfam" id="PF25917"/>
    </source>
</evidence>
<dbReference type="Pfam" id="PF25944">
    <property type="entry name" value="Beta-barrel_RND"/>
    <property type="match status" value="1"/>
</dbReference>
<keyword evidence="4" id="KW-1003">Cell membrane</keyword>
<evidence type="ECO:0000256" key="7">
    <source>
        <dbReference type="SAM" id="MobiDB-lite"/>
    </source>
</evidence>
<comment type="caution">
    <text evidence="13">The sequence shown here is derived from an EMBL/GenBank/DDBJ whole genome shotgun (WGS) entry which is preliminary data.</text>
</comment>
<feature type="domain" description="Multidrug resistance protein MdtA-like barrel-sandwich hybrid" evidence="10">
    <location>
        <begin position="58"/>
        <end position="199"/>
    </location>
</feature>
<protein>
    <submittedName>
        <fullName evidence="13">RND efflux membrane fusion protein</fullName>
    </submittedName>
</protein>
<feature type="region of interest" description="Disordered" evidence="7">
    <location>
        <begin position="351"/>
        <end position="373"/>
    </location>
</feature>
<dbReference type="PANTHER" id="PTHR30469">
    <property type="entry name" value="MULTIDRUG RESISTANCE PROTEIN MDTA"/>
    <property type="match status" value="1"/>
</dbReference>
<evidence type="ECO:0000256" key="4">
    <source>
        <dbReference type="ARBA" id="ARBA00022475"/>
    </source>
</evidence>
<feature type="chain" id="PRO_5045830979" evidence="8">
    <location>
        <begin position="26"/>
        <end position="373"/>
    </location>
</feature>
<evidence type="ECO:0000259" key="9">
    <source>
        <dbReference type="Pfam" id="PF25876"/>
    </source>
</evidence>
<dbReference type="NCBIfam" id="TIGR01730">
    <property type="entry name" value="RND_mfp"/>
    <property type="match status" value="1"/>
</dbReference>
<accession>A0ABQ6BV49</accession>
<feature type="signal peptide" evidence="8">
    <location>
        <begin position="1"/>
        <end position="25"/>
    </location>
</feature>
<dbReference type="Proteomes" id="UP001156836">
    <property type="component" value="Unassembled WGS sequence"/>
</dbReference>
<dbReference type="InterPro" id="IPR006143">
    <property type="entry name" value="RND_pump_MFP"/>
</dbReference>
<dbReference type="Pfam" id="PF25876">
    <property type="entry name" value="HH_MFP_RND"/>
    <property type="match status" value="1"/>
</dbReference>
<evidence type="ECO:0000313" key="14">
    <source>
        <dbReference type="Proteomes" id="UP001156836"/>
    </source>
</evidence>
<dbReference type="Gene3D" id="2.40.50.100">
    <property type="match status" value="1"/>
</dbReference>
<keyword evidence="3" id="KW-0813">Transport</keyword>
<dbReference type="PROSITE" id="PS51257">
    <property type="entry name" value="PROKAR_LIPOPROTEIN"/>
    <property type="match status" value="1"/>
</dbReference>
<comment type="similarity">
    <text evidence="2">Belongs to the membrane fusion protein (MFP) (TC 8.A.1) family.</text>
</comment>
<evidence type="ECO:0000259" key="12">
    <source>
        <dbReference type="Pfam" id="PF25967"/>
    </source>
</evidence>
<dbReference type="InterPro" id="IPR058626">
    <property type="entry name" value="MdtA-like_b-barrel"/>
</dbReference>
<reference evidence="14" key="1">
    <citation type="journal article" date="2019" name="Int. J. Syst. Evol. Microbiol.">
        <title>The Global Catalogue of Microorganisms (GCM) 10K type strain sequencing project: providing services to taxonomists for standard genome sequencing and annotation.</title>
        <authorList>
            <consortium name="The Broad Institute Genomics Platform"/>
            <consortium name="The Broad Institute Genome Sequencing Center for Infectious Disease"/>
            <person name="Wu L."/>
            <person name="Ma J."/>
        </authorList>
    </citation>
    <scope>NUCLEOTIDE SEQUENCE [LARGE SCALE GENOMIC DNA]</scope>
    <source>
        <strain evidence="14">NBRC 104970</strain>
    </source>
</reference>
<proteinExistence type="inferred from homology"/>
<dbReference type="Pfam" id="PF25967">
    <property type="entry name" value="RND-MFP_C"/>
    <property type="match status" value="1"/>
</dbReference>
<dbReference type="RefSeq" id="WP_026263036.1">
    <property type="nucleotide sequence ID" value="NZ_BSOZ01000055.1"/>
</dbReference>
<evidence type="ECO:0000256" key="8">
    <source>
        <dbReference type="SAM" id="SignalP"/>
    </source>
</evidence>
<feature type="domain" description="Multidrug resistance protein MdtA-like C-terminal permuted SH3" evidence="12">
    <location>
        <begin position="289"/>
        <end position="348"/>
    </location>
</feature>
<feature type="domain" description="Multidrug resistance protein MdtA-like beta-barrel" evidence="11">
    <location>
        <begin position="205"/>
        <end position="285"/>
    </location>
</feature>
<dbReference type="InterPro" id="IPR058627">
    <property type="entry name" value="MdtA-like_C"/>
</dbReference>
<dbReference type="Gene3D" id="2.40.420.20">
    <property type="match status" value="1"/>
</dbReference>
<feature type="domain" description="Multidrug resistance protein MdtA-like alpha-helical hairpin" evidence="9">
    <location>
        <begin position="102"/>
        <end position="155"/>
    </location>
</feature>
<dbReference type="InterPro" id="IPR058625">
    <property type="entry name" value="MdtA-like_BSH"/>
</dbReference>
<dbReference type="Gene3D" id="2.40.30.170">
    <property type="match status" value="1"/>
</dbReference>
<keyword evidence="8" id="KW-0732">Signal</keyword>
<evidence type="ECO:0000256" key="2">
    <source>
        <dbReference type="ARBA" id="ARBA00009477"/>
    </source>
</evidence>
<dbReference type="Gene3D" id="1.10.287.470">
    <property type="entry name" value="Helix hairpin bin"/>
    <property type="match status" value="1"/>
</dbReference>
<dbReference type="InterPro" id="IPR058624">
    <property type="entry name" value="MdtA-like_HH"/>
</dbReference>
<name>A0ABQ6BV49_9NEIS</name>
<evidence type="ECO:0000256" key="3">
    <source>
        <dbReference type="ARBA" id="ARBA00022448"/>
    </source>
</evidence>
<evidence type="ECO:0000256" key="5">
    <source>
        <dbReference type="ARBA" id="ARBA00022519"/>
    </source>
</evidence>
<keyword evidence="14" id="KW-1185">Reference proteome</keyword>
<dbReference type="SUPFAM" id="SSF111369">
    <property type="entry name" value="HlyD-like secretion proteins"/>
    <property type="match status" value="1"/>
</dbReference>
<sequence>MTNKKMILATLLVATLSACSKPKDAAPQSGPAKVAAAVAERRDVPVVLVAQGNVVPINQVDIRPQVSSTVRTVEISEGQNVKAGQLLFTLDAREDQSALDRSAAMIRKTEADLLLAEQTLRRNQELAKSGFISPSAVDTSQSQVDSLRAELAAARLDFKTNTVKVSYYRIAAPFAGRAGAISVHPGSLVQPGSTAPMLTLVQLDPIQIEFTAPERDLPQLLATQAKGELVARARLADGGERAGRVVFIDNTVDRSAGTIKLKAEFANADHQLWPGLFARVEVDAGVQRDAVLIPAEAVLNGPDRRFVYVLQPDGTVKDQTVTIARIVSEQAVVDGLPAGTRVVREGGQNLRPGAKVTVTGNAPRNRAASEAGA</sequence>
<evidence type="ECO:0000259" key="11">
    <source>
        <dbReference type="Pfam" id="PF25944"/>
    </source>
</evidence>
<gene>
    <name evidence="13" type="ORF">GCM10007860_27730</name>
</gene>
<evidence type="ECO:0000256" key="6">
    <source>
        <dbReference type="ARBA" id="ARBA00023136"/>
    </source>
</evidence>
<dbReference type="PANTHER" id="PTHR30469:SF36">
    <property type="entry name" value="BLL3903 PROTEIN"/>
    <property type="match status" value="1"/>
</dbReference>
<dbReference type="EMBL" id="BSOZ01000055">
    <property type="protein sequence ID" value="GLS05616.1"/>
    <property type="molecule type" value="Genomic_DNA"/>
</dbReference>
<organism evidence="13 14">
    <name type="scientific">Chitiniphilus shinanonensis</name>
    <dbReference type="NCBI Taxonomy" id="553088"/>
    <lineage>
        <taxon>Bacteria</taxon>
        <taxon>Pseudomonadati</taxon>
        <taxon>Pseudomonadota</taxon>
        <taxon>Betaproteobacteria</taxon>
        <taxon>Neisseriales</taxon>
        <taxon>Chitinibacteraceae</taxon>
        <taxon>Chitiniphilus</taxon>
    </lineage>
</organism>